<comment type="caution">
    <text evidence="2">The sequence shown here is derived from an EMBL/GenBank/DDBJ whole genome shotgun (WGS) entry which is preliminary data.</text>
</comment>
<dbReference type="Pfam" id="PF18050">
    <property type="entry name" value="Cyclophil_like2"/>
    <property type="match status" value="1"/>
</dbReference>
<gene>
    <name evidence="2" type="ORF">I7822_01270</name>
</gene>
<protein>
    <recommendedName>
        <fullName evidence="1">Cyclophilin-like domain-containing protein</fullName>
    </recommendedName>
</protein>
<dbReference type="InterPro" id="IPR041183">
    <property type="entry name" value="Cyclophilin-like"/>
</dbReference>
<name>A0ABS3MWB7_9BACI</name>
<keyword evidence="3" id="KW-1185">Reference proteome</keyword>
<evidence type="ECO:0000313" key="2">
    <source>
        <dbReference type="EMBL" id="MBO1510317.1"/>
    </source>
</evidence>
<evidence type="ECO:0000313" key="3">
    <source>
        <dbReference type="Proteomes" id="UP000663981"/>
    </source>
</evidence>
<proteinExistence type="predicted"/>
<dbReference type="RefSeq" id="WP_207974979.1">
    <property type="nucleotide sequence ID" value="NZ_JAGDEL010000001.1"/>
</dbReference>
<feature type="domain" description="Cyclophilin-like" evidence="1">
    <location>
        <begin position="14"/>
        <end position="71"/>
    </location>
</feature>
<dbReference type="EMBL" id="JAGDEL010000001">
    <property type="protein sequence ID" value="MBO1510317.1"/>
    <property type="molecule type" value="Genomic_DNA"/>
</dbReference>
<sequence length="75" mass="8751">MDKHVNETGTAVTLTVGDTVIPATLNNSKAAQDLISRLPYTITLNRYEYDYCGVMDDRFEYDEKDKHNGWKKWRH</sequence>
<reference evidence="2 3" key="1">
    <citation type="submission" date="2021-03" db="EMBL/GenBank/DDBJ databases">
        <title>Whole genome sequence of Metabacillus bambusae BG109.</title>
        <authorList>
            <person name="Jeong J.W."/>
        </authorList>
    </citation>
    <scope>NUCLEOTIDE SEQUENCE [LARGE SCALE GENOMIC DNA]</scope>
    <source>
        <strain evidence="2 3">BG109</strain>
    </source>
</reference>
<dbReference type="Proteomes" id="UP000663981">
    <property type="component" value="Unassembled WGS sequence"/>
</dbReference>
<accession>A0ABS3MWB7</accession>
<organism evidence="2 3">
    <name type="scientific">Metabacillus bambusae</name>
    <dbReference type="NCBI Taxonomy" id="2795218"/>
    <lineage>
        <taxon>Bacteria</taxon>
        <taxon>Bacillati</taxon>
        <taxon>Bacillota</taxon>
        <taxon>Bacilli</taxon>
        <taxon>Bacillales</taxon>
        <taxon>Bacillaceae</taxon>
        <taxon>Metabacillus</taxon>
    </lineage>
</organism>
<evidence type="ECO:0000259" key="1">
    <source>
        <dbReference type="Pfam" id="PF18050"/>
    </source>
</evidence>